<organism evidence="1 2">
    <name type="scientific">Candidatus Dojkabacteria bacterium</name>
    <dbReference type="NCBI Taxonomy" id="2099670"/>
    <lineage>
        <taxon>Bacteria</taxon>
        <taxon>Candidatus Dojkabacteria</taxon>
    </lineage>
</organism>
<dbReference type="EMBL" id="JAGQLK010000044">
    <property type="protein sequence ID" value="MCA9383246.1"/>
    <property type="molecule type" value="Genomic_DNA"/>
</dbReference>
<protein>
    <submittedName>
        <fullName evidence="1">Uncharacterized protein</fullName>
    </submittedName>
</protein>
<dbReference type="AlphaFoldDB" id="A0A955RIU0"/>
<comment type="caution">
    <text evidence="1">The sequence shown here is derived from an EMBL/GenBank/DDBJ whole genome shotgun (WGS) entry which is preliminary data.</text>
</comment>
<name>A0A955RIU0_9BACT</name>
<gene>
    <name evidence="1" type="ORF">KC909_02670</name>
</gene>
<reference evidence="1" key="2">
    <citation type="journal article" date="2021" name="Microbiome">
        <title>Successional dynamics and alternative stable states in a saline activated sludge microbial community over 9 years.</title>
        <authorList>
            <person name="Wang Y."/>
            <person name="Ye J."/>
            <person name="Ju F."/>
            <person name="Liu L."/>
            <person name="Boyd J.A."/>
            <person name="Deng Y."/>
            <person name="Parks D.H."/>
            <person name="Jiang X."/>
            <person name="Yin X."/>
            <person name="Woodcroft B.J."/>
            <person name="Tyson G.W."/>
            <person name="Hugenholtz P."/>
            <person name="Polz M.F."/>
            <person name="Zhang T."/>
        </authorList>
    </citation>
    <scope>NUCLEOTIDE SEQUENCE</scope>
    <source>
        <strain evidence="1">HKST-UBA14</strain>
    </source>
</reference>
<proteinExistence type="predicted"/>
<sequence length="291" mass="33280">MSEFGDKLSQFGYKFAASLHQSIRQNPQLASRDLHREVITSPRWLSVNSAINTVRGAETQFDGDGYAYEYDYYLNLVGYKLELFDYYLGQLRRKHHSGDVNSALNARRAAVHDDLIGRVHEYPRATRAAGGEGNFENFLALFAREITRAGSPTNVDEGFYADQIKFGNRFIEPGNYWGDQPSQRMRTRMAKMYDALLVFNDRFEYRQFISHVVEEASLPLFNTHEDFWGAALHLERQVFGLTGYAMHEPLMTAAGNVIAQGKFFDHMPDQDEIDQQIASGDKGAPFDQYDE</sequence>
<accession>A0A955RIU0</accession>
<dbReference type="Proteomes" id="UP000783287">
    <property type="component" value="Unassembled WGS sequence"/>
</dbReference>
<evidence type="ECO:0000313" key="1">
    <source>
        <dbReference type="EMBL" id="MCA9383246.1"/>
    </source>
</evidence>
<evidence type="ECO:0000313" key="2">
    <source>
        <dbReference type="Proteomes" id="UP000783287"/>
    </source>
</evidence>
<reference evidence="1" key="1">
    <citation type="submission" date="2020-04" db="EMBL/GenBank/DDBJ databases">
        <authorList>
            <person name="Zhang T."/>
        </authorList>
    </citation>
    <scope>NUCLEOTIDE SEQUENCE</scope>
    <source>
        <strain evidence="1">HKST-UBA14</strain>
    </source>
</reference>